<dbReference type="EMBL" id="VJMJ01000002">
    <property type="protein sequence ID" value="KAF0745364.1"/>
    <property type="molecule type" value="Genomic_DNA"/>
</dbReference>
<keyword evidence="1" id="KW-0479">Metal-binding</keyword>
<evidence type="ECO:0000313" key="4">
    <source>
        <dbReference type="Proteomes" id="UP000481153"/>
    </source>
</evidence>
<reference evidence="3 4" key="1">
    <citation type="submission" date="2019-07" db="EMBL/GenBank/DDBJ databases">
        <title>Genomics analysis of Aphanomyces spp. identifies a new class of oomycete effector associated with host adaptation.</title>
        <authorList>
            <person name="Gaulin E."/>
        </authorList>
    </citation>
    <scope>NUCLEOTIDE SEQUENCE [LARGE SCALE GENOMIC DNA]</scope>
    <source>
        <strain evidence="3 4">ATCC 201684</strain>
    </source>
</reference>
<name>A0A6G0XXM7_9STRA</name>
<sequence length="491" mass="57074">MLLVDSSPAPLTPVHDTAMMETSDVKSVADCQICFDSIDQQSIATKLCGPSCRAAVCHGCLHSYIRVQTESLPTGVLAKLKCPICIRPANLMRWKALCPSLSVEVDAFAERVRASCNILCPSCHYPCNVLPHATPETEKIKMKAHFIDKIPLLRQRCREFCRHETTLDDLCQFVRRTFLAYYDDLMKRVVPLIHDTERRAALFLRLTREQPFIRSTCCKAEICFTCQASGHHEGVPCQDRLADVEDIAACPECSLTLVKGDGCSWVTCFCGYGFSWPNEVERYRIVLRWHQLPRRFVDALAAVFRPFLYFRRLRKQVAPAVRYHVLTLQFKPQFLAVCNFLRGMAQRRRFHLWVFPEMKSHVIMLDIAKQKKHMLVVLEYLKKRVWQRRFLNKVLQSDAFRGEIVRRRSKHCVEMVQTHPWIRPALVPLVKYLYFLMIKARKERVLVALTSKLAWQRYNASMTEEEREEVEMEKLSIMTMFLDDADEVGDY</sequence>
<feature type="domain" description="RING-type" evidence="2">
    <location>
        <begin position="31"/>
        <end position="85"/>
    </location>
</feature>
<evidence type="ECO:0000313" key="3">
    <source>
        <dbReference type="EMBL" id="KAF0745364.1"/>
    </source>
</evidence>
<keyword evidence="4" id="KW-1185">Reference proteome</keyword>
<dbReference type="Gene3D" id="3.30.40.10">
    <property type="entry name" value="Zinc/RING finger domain, C3HC4 (zinc finger)"/>
    <property type="match status" value="1"/>
</dbReference>
<dbReference type="PROSITE" id="PS50089">
    <property type="entry name" value="ZF_RING_2"/>
    <property type="match status" value="1"/>
</dbReference>
<dbReference type="InterPro" id="IPR001841">
    <property type="entry name" value="Znf_RING"/>
</dbReference>
<organism evidence="3 4">
    <name type="scientific">Aphanomyces euteiches</name>
    <dbReference type="NCBI Taxonomy" id="100861"/>
    <lineage>
        <taxon>Eukaryota</taxon>
        <taxon>Sar</taxon>
        <taxon>Stramenopiles</taxon>
        <taxon>Oomycota</taxon>
        <taxon>Saprolegniomycetes</taxon>
        <taxon>Saprolegniales</taxon>
        <taxon>Verrucalvaceae</taxon>
        <taxon>Aphanomyces</taxon>
    </lineage>
</organism>
<comment type="caution">
    <text evidence="3">The sequence shown here is derived from an EMBL/GenBank/DDBJ whole genome shotgun (WGS) entry which is preliminary data.</text>
</comment>
<gene>
    <name evidence="3" type="ORF">Ae201684_000386</name>
</gene>
<proteinExistence type="predicted"/>
<accession>A0A6G0XXM7</accession>
<keyword evidence="1" id="KW-0862">Zinc</keyword>
<keyword evidence="1" id="KW-0863">Zinc-finger</keyword>
<protein>
    <recommendedName>
        <fullName evidence="2">RING-type domain-containing protein</fullName>
    </recommendedName>
</protein>
<dbReference type="SUPFAM" id="SSF57850">
    <property type="entry name" value="RING/U-box"/>
    <property type="match status" value="1"/>
</dbReference>
<dbReference type="AlphaFoldDB" id="A0A6G0XXM7"/>
<dbReference type="GO" id="GO:0008270">
    <property type="term" value="F:zinc ion binding"/>
    <property type="evidence" value="ECO:0007669"/>
    <property type="project" value="UniProtKB-KW"/>
</dbReference>
<dbReference type="Proteomes" id="UP000481153">
    <property type="component" value="Unassembled WGS sequence"/>
</dbReference>
<dbReference type="VEuPathDB" id="FungiDB:AeMF1_011966"/>
<dbReference type="Pfam" id="PF26200">
    <property type="entry name" value="Rcat_RNF216"/>
    <property type="match status" value="1"/>
</dbReference>
<dbReference type="InterPro" id="IPR013083">
    <property type="entry name" value="Znf_RING/FYVE/PHD"/>
</dbReference>
<evidence type="ECO:0000256" key="1">
    <source>
        <dbReference type="PROSITE-ProRule" id="PRU00175"/>
    </source>
</evidence>
<evidence type="ECO:0000259" key="2">
    <source>
        <dbReference type="PROSITE" id="PS50089"/>
    </source>
</evidence>